<evidence type="ECO:0000256" key="3">
    <source>
        <dbReference type="ARBA" id="ARBA00022481"/>
    </source>
</evidence>
<evidence type="ECO:0000256" key="7">
    <source>
        <dbReference type="ARBA" id="ARBA00023136"/>
    </source>
</evidence>
<evidence type="ECO:0008006" key="12">
    <source>
        <dbReference type="Google" id="ProtNLM"/>
    </source>
</evidence>
<evidence type="ECO:0000313" key="11">
    <source>
        <dbReference type="Proteomes" id="UP000005868"/>
    </source>
</evidence>
<protein>
    <recommendedName>
        <fullName evidence="12">Type II secretion system protein</fullName>
    </recommendedName>
</protein>
<keyword evidence="5" id="KW-0574">Periplasm</keyword>
<comment type="subcellular location">
    <subcellularLocation>
        <location evidence="1">Cell outer membrane</location>
        <topology evidence="1">Single-pass membrane protein</topology>
    </subcellularLocation>
    <subcellularLocation>
        <location evidence="2">Periplasm</location>
    </subcellularLocation>
</comment>
<gene>
    <name evidence="10" type="ordered locus">Tlie_0062</name>
</gene>
<keyword evidence="6 9" id="KW-1133">Transmembrane helix</keyword>
<dbReference type="STRING" id="580340.Tlie_0062"/>
<reference evidence="11" key="1">
    <citation type="submission" date="2011-10" db="EMBL/GenBank/DDBJ databases">
        <title>The complete genome of chromosome of Thermovirga lienii DSM 17291.</title>
        <authorList>
            <consortium name="US DOE Joint Genome Institute (JGI-PGF)"/>
            <person name="Lucas S."/>
            <person name="Copeland A."/>
            <person name="Lapidus A."/>
            <person name="Glavina del Rio T."/>
            <person name="Dalin E."/>
            <person name="Tice H."/>
            <person name="Bruce D."/>
            <person name="Goodwin L."/>
            <person name="Pitluck S."/>
            <person name="Peters L."/>
            <person name="Mikhailova N."/>
            <person name="Saunders E."/>
            <person name="Kyrpides N."/>
            <person name="Mavromatis K."/>
            <person name="Ivanova N."/>
            <person name="Last F.I."/>
            <person name="Brettin T."/>
            <person name="Detter J.C."/>
            <person name="Han C."/>
            <person name="Larimer F."/>
            <person name="Land M."/>
            <person name="Hauser L."/>
            <person name="Markowitz V."/>
            <person name="Cheng J.-F."/>
            <person name="Hugenholtz P."/>
            <person name="Woyke T."/>
            <person name="Wu D."/>
            <person name="Spring S."/>
            <person name="Schroeder M."/>
            <person name="Brambilla E.-M."/>
            <person name="Klenk H.-P."/>
            <person name="Eisen J.A."/>
        </authorList>
    </citation>
    <scope>NUCLEOTIDE SEQUENCE [LARGE SCALE GENOMIC DNA]</scope>
    <source>
        <strain evidence="11">ATCC BAA-1197 / DSM 17291 / Cas60314</strain>
    </source>
</reference>
<name>G7V5I1_THELD</name>
<evidence type="ECO:0000256" key="6">
    <source>
        <dbReference type="ARBA" id="ARBA00022989"/>
    </source>
</evidence>
<dbReference type="GO" id="GO:0015627">
    <property type="term" value="C:type II protein secretion system complex"/>
    <property type="evidence" value="ECO:0007669"/>
    <property type="project" value="InterPro"/>
</dbReference>
<dbReference type="AlphaFoldDB" id="G7V5I1"/>
<keyword evidence="8" id="KW-0998">Cell outer membrane</keyword>
<dbReference type="OrthoDB" id="5826at2"/>
<dbReference type="EMBL" id="CP003096">
    <property type="protein sequence ID" value="AER65808.1"/>
    <property type="molecule type" value="Genomic_DNA"/>
</dbReference>
<sequence>MKKRGFTLVELLVVFIIIGVLSGMLLLTTLSGRDKAMATRIISDMRTLKSAALMYYHEEGKKWPIGPVSEAFCSKYLDRKAPESGDENLWYGFDSSDQTPCLVVANLPSESFGLRKKLASMASEAGIFEDKSLTRIYGETSPPPQRVYMPVAVKSPSP</sequence>
<keyword evidence="4 9" id="KW-0812">Transmembrane</keyword>
<evidence type="ECO:0000256" key="4">
    <source>
        <dbReference type="ARBA" id="ARBA00022692"/>
    </source>
</evidence>
<dbReference type="NCBIfam" id="TIGR02532">
    <property type="entry name" value="IV_pilin_GFxxxE"/>
    <property type="match status" value="1"/>
</dbReference>
<dbReference type="InterPro" id="IPR000983">
    <property type="entry name" value="Bac_GSPG_pilin"/>
</dbReference>
<feature type="transmembrane region" description="Helical" evidence="9">
    <location>
        <begin position="6"/>
        <end position="27"/>
    </location>
</feature>
<dbReference type="Gene3D" id="3.30.700.10">
    <property type="entry name" value="Glycoprotein, Type 4 Pilin"/>
    <property type="match status" value="1"/>
</dbReference>
<keyword evidence="11" id="KW-1185">Reference proteome</keyword>
<dbReference type="Proteomes" id="UP000005868">
    <property type="component" value="Chromosome"/>
</dbReference>
<dbReference type="Pfam" id="PF07963">
    <property type="entry name" value="N_methyl"/>
    <property type="match status" value="1"/>
</dbReference>
<evidence type="ECO:0000256" key="8">
    <source>
        <dbReference type="ARBA" id="ARBA00023237"/>
    </source>
</evidence>
<dbReference type="InterPro" id="IPR012902">
    <property type="entry name" value="N_methyl_site"/>
</dbReference>
<dbReference type="GO" id="GO:0015628">
    <property type="term" value="P:protein secretion by the type II secretion system"/>
    <property type="evidence" value="ECO:0007669"/>
    <property type="project" value="InterPro"/>
</dbReference>
<proteinExistence type="predicted"/>
<dbReference type="PANTHER" id="PTHR30093">
    <property type="entry name" value="GENERAL SECRETION PATHWAY PROTEIN G"/>
    <property type="match status" value="1"/>
</dbReference>
<evidence type="ECO:0000256" key="9">
    <source>
        <dbReference type="SAM" id="Phobius"/>
    </source>
</evidence>
<dbReference type="PRINTS" id="PR00813">
    <property type="entry name" value="BCTERIALGSPG"/>
</dbReference>
<dbReference type="HOGENOM" id="CLU_120517_0_0_0"/>
<organism evidence="10 11">
    <name type="scientific">Thermovirga lienii (strain ATCC BAA-1197 / DSM 17291 / Cas60314)</name>
    <dbReference type="NCBI Taxonomy" id="580340"/>
    <lineage>
        <taxon>Bacteria</taxon>
        <taxon>Thermotogati</taxon>
        <taxon>Synergistota</taxon>
        <taxon>Synergistia</taxon>
        <taxon>Synergistales</taxon>
        <taxon>Thermovirgaceae</taxon>
        <taxon>Thermovirga</taxon>
    </lineage>
</organism>
<evidence type="ECO:0000256" key="5">
    <source>
        <dbReference type="ARBA" id="ARBA00022764"/>
    </source>
</evidence>
<dbReference type="PROSITE" id="PS00409">
    <property type="entry name" value="PROKAR_NTER_METHYL"/>
    <property type="match status" value="1"/>
</dbReference>
<evidence type="ECO:0000256" key="1">
    <source>
        <dbReference type="ARBA" id="ARBA00004203"/>
    </source>
</evidence>
<dbReference type="PANTHER" id="PTHR30093:SF44">
    <property type="entry name" value="TYPE II SECRETION SYSTEM CORE PROTEIN G"/>
    <property type="match status" value="1"/>
</dbReference>
<dbReference type="KEGG" id="tli:Tlie_0062"/>
<dbReference type="eggNOG" id="COG2165">
    <property type="taxonomic scope" value="Bacteria"/>
</dbReference>
<dbReference type="InterPro" id="IPR045584">
    <property type="entry name" value="Pilin-like"/>
</dbReference>
<evidence type="ECO:0000256" key="2">
    <source>
        <dbReference type="ARBA" id="ARBA00004418"/>
    </source>
</evidence>
<keyword evidence="3" id="KW-0488">Methylation</keyword>
<accession>G7V5I1</accession>
<dbReference type="SUPFAM" id="SSF54523">
    <property type="entry name" value="Pili subunits"/>
    <property type="match status" value="1"/>
</dbReference>
<dbReference type="GO" id="GO:0009279">
    <property type="term" value="C:cell outer membrane"/>
    <property type="evidence" value="ECO:0007669"/>
    <property type="project" value="UniProtKB-SubCell"/>
</dbReference>
<dbReference type="GO" id="GO:0042597">
    <property type="term" value="C:periplasmic space"/>
    <property type="evidence" value="ECO:0007669"/>
    <property type="project" value="UniProtKB-SubCell"/>
</dbReference>
<keyword evidence="7 9" id="KW-0472">Membrane</keyword>
<evidence type="ECO:0000313" key="10">
    <source>
        <dbReference type="EMBL" id="AER65808.1"/>
    </source>
</evidence>
<reference evidence="10 11" key="2">
    <citation type="journal article" date="2012" name="Stand. Genomic Sci.">
        <title>Genome sequence of the moderately thermophilic, amino-acid-degrading and sulfur-reducing bacterium Thermovirga lienii type strain (Cas60314(T)).</title>
        <authorList>
            <person name="Goker M."/>
            <person name="Saunders E."/>
            <person name="Lapidus A."/>
            <person name="Nolan M."/>
            <person name="Lucas S."/>
            <person name="Hammon N."/>
            <person name="Deshpande S."/>
            <person name="Cheng J.F."/>
            <person name="Han C."/>
            <person name="Tapia R."/>
            <person name="Goodwin L.A."/>
            <person name="Pitluck S."/>
            <person name="Liolios K."/>
            <person name="Mavromatis K."/>
            <person name="Pagani I."/>
            <person name="Ivanova N."/>
            <person name="Mikhailova N."/>
            <person name="Pati A."/>
            <person name="Chen A."/>
            <person name="Palaniappan K."/>
            <person name="Land M."/>
            <person name="Chang Y.J."/>
            <person name="Jeffries C.D."/>
            <person name="Brambilla E.M."/>
            <person name="Rohde M."/>
            <person name="Spring S."/>
            <person name="Detter J.C."/>
            <person name="Woyke T."/>
            <person name="Bristow J."/>
            <person name="Eisen J.A."/>
            <person name="Markowitz V."/>
            <person name="Hugenholtz P."/>
            <person name="Kyrpides N.C."/>
            <person name="Klenk H.P."/>
        </authorList>
    </citation>
    <scope>NUCLEOTIDE SEQUENCE [LARGE SCALE GENOMIC DNA]</scope>
    <source>
        <strain evidence="11">ATCC BAA-1197 / DSM 17291 / Cas60314</strain>
    </source>
</reference>